<evidence type="ECO:0000259" key="5">
    <source>
        <dbReference type="Pfam" id="PF00296"/>
    </source>
</evidence>
<keyword evidence="1" id="KW-0285">Flavoprotein</keyword>
<dbReference type="Proteomes" id="UP001379235">
    <property type="component" value="Unassembled WGS sequence"/>
</dbReference>
<dbReference type="Pfam" id="PF00296">
    <property type="entry name" value="Bac_luciferase"/>
    <property type="match status" value="1"/>
</dbReference>
<gene>
    <name evidence="6" type="ORF">WG900_07690</name>
</gene>
<name>A0ABU8S760_9SPHN</name>
<reference evidence="6 7" key="1">
    <citation type="submission" date="2024-03" db="EMBL/GenBank/DDBJ databases">
        <authorList>
            <person name="Jo J.-H."/>
        </authorList>
    </citation>
    <scope>NUCLEOTIDE SEQUENCE [LARGE SCALE GENOMIC DNA]</scope>
    <source>
        <strain evidence="6 7">AS3R-12</strain>
    </source>
</reference>
<evidence type="ECO:0000313" key="6">
    <source>
        <dbReference type="EMBL" id="MEJ6009798.1"/>
    </source>
</evidence>
<dbReference type="SUPFAM" id="SSF51679">
    <property type="entry name" value="Bacterial luciferase-like"/>
    <property type="match status" value="1"/>
</dbReference>
<dbReference type="InterPro" id="IPR036661">
    <property type="entry name" value="Luciferase-like_sf"/>
</dbReference>
<dbReference type="PANTHER" id="PTHR30011">
    <property type="entry name" value="ALKANESULFONATE MONOOXYGENASE-RELATED"/>
    <property type="match status" value="1"/>
</dbReference>
<evidence type="ECO:0000256" key="1">
    <source>
        <dbReference type="ARBA" id="ARBA00022630"/>
    </source>
</evidence>
<evidence type="ECO:0000256" key="2">
    <source>
        <dbReference type="ARBA" id="ARBA00022643"/>
    </source>
</evidence>
<keyword evidence="7" id="KW-1185">Reference proteome</keyword>
<dbReference type="InterPro" id="IPR051260">
    <property type="entry name" value="Diverse_substr_monoxygenases"/>
</dbReference>
<dbReference type="Gene3D" id="3.20.20.30">
    <property type="entry name" value="Luciferase-like domain"/>
    <property type="match status" value="1"/>
</dbReference>
<evidence type="ECO:0000256" key="4">
    <source>
        <dbReference type="ARBA" id="ARBA00023033"/>
    </source>
</evidence>
<keyword evidence="2" id="KW-0288">FMN</keyword>
<keyword evidence="4" id="KW-0503">Monooxygenase</keyword>
<proteinExistence type="predicted"/>
<sequence>MNDPAYAGDVLERAEAAGLDLLVLGREGALPFDPLVIAAWAAPRVRTMGIVACVPAKLSHPFHVARALSAIDFLSAGLSGWAPVAAGAPAGMAEDMVLAARALWDGWGTDTLIIDKASGRYLDSSKVMVPNYKGPFFEVAGPVNAMRPPQGHPLLVRLPGAIPGIPDVDLDLELSASHIDLVDPLAELSAMADGPPRGEFTGLRSSLGLAEVAA</sequence>
<dbReference type="EMBL" id="JBBHJY010000003">
    <property type="protein sequence ID" value="MEJ6009798.1"/>
    <property type="molecule type" value="Genomic_DNA"/>
</dbReference>
<comment type="caution">
    <text evidence="6">The sequence shown here is derived from an EMBL/GenBank/DDBJ whole genome shotgun (WGS) entry which is preliminary data.</text>
</comment>
<dbReference type="InterPro" id="IPR011251">
    <property type="entry name" value="Luciferase-like_dom"/>
</dbReference>
<keyword evidence="3" id="KW-0560">Oxidoreductase</keyword>
<accession>A0ABU8S760</accession>
<evidence type="ECO:0000256" key="3">
    <source>
        <dbReference type="ARBA" id="ARBA00023002"/>
    </source>
</evidence>
<feature type="domain" description="Luciferase-like" evidence="5">
    <location>
        <begin position="3"/>
        <end position="154"/>
    </location>
</feature>
<protein>
    <submittedName>
        <fullName evidence="6">LLM class flavin-dependent oxidoreductase</fullName>
    </submittedName>
</protein>
<dbReference type="PANTHER" id="PTHR30011:SF16">
    <property type="entry name" value="C2H2 FINGER DOMAIN TRANSCRIPTION FACTOR (EUROFUNG)-RELATED"/>
    <property type="match status" value="1"/>
</dbReference>
<evidence type="ECO:0000313" key="7">
    <source>
        <dbReference type="Proteomes" id="UP001379235"/>
    </source>
</evidence>
<dbReference type="RefSeq" id="WP_339966086.1">
    <property type="nucleotide sequence ID" value="NZ_JBBHJY010000003.1"/>
</dbReference>
<organism evidence="6 7">
    <name type="scientific">Novosphingobium aquae</name>
    <dbReference type="NCBI Taxonomy" id="3133435"/>
    <lineage>
        <taxon>Bacteria</taxon>
        <taxon>Pseudomonadati</taxon>
        <taxon>Pseudomonadota</taxon>
        <taxon>Alphaproteobacteria</taxon>
        <taxon>Sphingomonadales</taxon>
        <taxon>Sphingomonadaceae</taxon>
        <taxon>Novosphingobium</taxon>
    </lineage>
</organism>